<dbReference type="OrthoDB" id="3767534at2759"/>
<evidence type="ECO:0000313" key="21">
    <source>
        <dbReference type="EMBL" id="RDL39382.1"/>
    </source>
</evidence>
<feature type="disulfide bond" evidence="17">
    <location>
        <begin position="42"/>
        <end position="49"/>
    </location>
</feature>
<dbReference type="InterPro" id="IPR008427">
    <property type="entry name" value="Extracellular_membr_CFEM_dom"/>
</dbReference>
<evidence type="ECO:0000256" key="5">
    <source>
        <dbReference type="ARBA" id="ARBA00022525"/>
    </source>
</evidence>
<reference evidence="21 22" key="1">
    <citation type="journal article" date="2018" name="IMA Fungus">
        <title>IMA Genome-F 9: Draft genome sequence of Annulohypoxylon stygium, Aspergillus mulundensis, Berkeleyomyces basicola (syn. Thielaviopsis basicola), Ceratocystis smalleyi, two Cercospora beticola strains, Coleophoma cylindrospora, Fusarium fracticaudum, Phialophora cf. hyalina, and Morchella septimelata.</title>
        <authorList>
            <person name="Wingfield B.D."/>
            <person name="Bills G.F."/>
            <person name="Dong Y."/>
            <person name="Huang W."/>
            <person name="Nel W.J."/>
            <person name="Swalarsk-Parry B.S."/>
            <person name="Vaghefi N."/>
            <person name="Wilken P.M."/>
            <person name="An Z."/>
            <person name="de Beer Z.W."/>
            <person name="De Vos L."/>
            <person name="Chen L."/>
            <person name="Duong T.A."/>
            <person name="Gao Y."/>
            <person name="Hammerbacher A."/>
            <person name="Kikkert J.R."/>
            <person name="Li Y."/>
            <person name="Li H."/>
            <person name="Li K."/>
            <person name="Li Q."/>
            <person name="Liu X."/>
            <person name="Ma X."/>
            <person name="Naidoo K."/>
            <person name="Pethybridge S.J."/>
            <person name="Sun J."/>
            <person name="Steenkamp E.T."/>
            <person name="van der Nest M.A."/>
            <person name="van Wyk S."/>
            <person name="Wingfield M.J."/>
            <person name="Xiong C."/>
            <person name="Yue Q."/>
            <person name="Zhang X."/>
        </authorList>
    </citation>
    <scope>NUCLEOTIDE SEQUENCE [LARGE SCALE GENOMIC DNA]</scope>
    <source>
        <strain evidence="21 22">BP 5553</strain>
    </source>
</reference>
<feature type="signal peptide" evidence="19">
    <location>
        <begin position="1"/>
        <end position="18"/>
    </location>
</feature>
<dbReference type="GO" id="GO:0003735">
    <property type="term" value="F:structural constituent of ribosome"/>
    <property type="evidence" value="ECO:0007669"/>
    <property type="project" value="InterPro"/>
</dbReference>
<protein>
    <recommendedName>
        <fullName evidence="20">CFEM domain-containing protein</fullName>
    </recommendedName>
</protein>
<keyword evidence="6 17" id="KW-0349">Heme</keyword>
<keyword evidence="8 17" id="KW-0479">Metal-binding</keyword>
<evidence type="ECO:0000256" key="16">
    <source>
        <dbReference type="ARBA" id="ARBA00023288"/>
    </source>
</evidence>
<dbReference type="Pfam" id="PF05730">
    <property type="entry name" value="CFEM"/>
    <property type="match status" value="1"/>
</dbReference>
<dbReference type="GeneID" id="43596571"/>
<feature type="binding site" description="axial binding residue" evidence="17">
    <location>
        <position position="46"/>
    </location>
    <ligand>
        <name>heme</name>
        <dbReference type="ChEBI" id="CHEBI:30413"/>
    </ligand>
    <ligandPart>
        <name>Fe</name>
        <dbReference type="ChEBI" id="CHEBI:18248"/>
    </ligandPart>
</feature>
<dbReference type="InterPro" id="IPR001859">
    <property type="entry name" value="Ribosomal_P1/P2_euk"/>
</dbReference>
<keyword evidence="14" id="KW-0325">Glycoprotein</keyword>
<evidence type="ECO:0000256" key="11">
    <source>
        <dbReference type="ARBA" id="ARBA00023004"/>
    </source>
</evidence>
<comment type="caution">
    <text evidence="21">The sequence shown here is derived from an EMBL/GenBank/DDBJ whole genome shotgun (WGS) entry which is preliminary data.</text>
</comment>
<dbReference type="Proteomes" id="UP000254866">
    <property type="component" value="Unassembled WGS sequence"/>
</dbReference>
<keyword evidence="7" id="KW-0336">GPI-anchor</keyword>
<comment type="caution">
    <text evidence="17">Lacks conserved residue(s) required for the propagation of feature annotation.</text>
</comment>
<proteinExistence type="inferred from homology"/>
<evidence type="ECO:0000256" key="12">
    <source>
        <dbReference type="ARBA" id="ARBA00023136"/>
    </source>
</evidence>
<evidence type="ECO:0000256" key="13">
    <source>
        <dbReference type="ARBA" id="ARBA00023157"/>
    </source>
</evidence>
<dbReference type="PRINTS" id="PR00456">
    <property type="entry name" value="RIBOSOMALP2"/>
</dbReference>
<keyword evidence="4" id="KW-1003">Cell membrane</keyword>
<keyword evidence="15" id="KW-0687">Ribonucleoprotein</keyword>
<keyword evidence="22" id="KW-1185">Reference proteome</keyword>
<organism evidence="21 22">
    <name type="scientific">Venustampulla echinocandica</name>
    <dbReference type="NCBI Taxonomy" id="2656787"/>
    <lineage>
        <taxon>Eukaryota</taxon>
        <taxon>Fungi</taxon>
        <taxon>Dikarya</taxon>
        <taxon>Ascomycota</taxon>
        <taxon>Pezizomycotina</taxon>
        <taxon>Leotiomycetes</taxon>
        <taxon>Helotiales</taxon>
        <taxon>Pleuroascaceae</taxon>
        <taxon>Venustampulla</taxon>
    </lineage>
</organism>
<evidence type="ECO:0000256" key="14">
    <source>
        <dbReference type="ARBA" id="ARBA00023180"/>
    </source>
</evidence>
<evidence type="ECO:0000256" key="8">
    <source>
        <dbReference type="ARBA" id="ARBA00022723"/>
    </source>
</evidence>
<dbReference type="GO" id="GO:0098552">
    <property type="term" value="C:side of membrane"/>
    <property type="evidence" value="ECO:0007669"/>
    <property type="project" value="UniProtKB-KW"/>
</dbReference>
<feature type="domain" description="CFEM" evidence="20">
    <location>
        <begin position="1"/>
        <end position="111"/>
    </location>
</feature>
<dbReference type="GO" id="GO:0005576">
    <property type="term" value="C:extracellular region"/>
    <property type="evidence" value="ECO:0007669"/>
    <property type="project" value="UniProtKB-SubCell"/>
</dbReference>
<dbReference type="GO" id="GO:1990904">
    <property type="term" value="C:ribonucleoprotein complex"/>
    <property type="evidence" value="ECO:0007669"/>
    <property type="project" value="UniProtKB-KW"/>
</dbReference>
<keyword evidence="11 17" id="KW-0408">Iron</keyword>
<evidence type="ECO:0000256" key="18">
    <source>
        <dbReference type="SAM" id="MobiDB-lite"/>
    </source>
</evidence>
<dbReference type="GO" id="GO:0046872">
    <property type="term" value="F:metal ion binding"/>
    <property type="evidence" value="ECO:0007669"/>
    <property type="project" value="UniProtKB-UniRule"/>
</dbReference>
<evidence type="ECO:0000259" key="20">
    <source>
        <dbReference type="PROSITE" id="PS52012"/>
    </source>
</evidence>
<evidence type="ECO:0000256" key="15">
    <source>
        <dbReference type="ARBA" id="ARBA00023274"/>
    </source>
</evidence>
<keyword evidence="9 19" id="KW-0732">Signal</keyword>
<dbReference type="EMBL" id="NPIC01000002">
    <property type="protein sequence ID" value="RDL39382.1"/>
    <property type="molecule type" value="Genomic_DNA"/>
</dbReference>
<comment type="subcellular location">
    <subcellularLocation>
        <location evidence="1">Cell membrane</location>
        <topology evidence="1">Lipid-anchor</topology>
        <topology evidence="1">GPI-anchor</topology>
    </subcellularLocation>
    <subcellularLocation>
        <location evidence="2">Secreted</location>
    </subcellularLocation>
</comment>
<evidence type="ECO:0000256" key="4">
    <source>
        <dbReference type="ARBA" id="ARBA00022475"/>
    </source>
</evidence>
<dbReference type="GO" id="GO:0005840">
    <property type="term" value="C:ribosome"/>
    <property type="evidence" value="ECO:0007669"/>
    <property type="project" value="UniProtKB-KW"/>
</dbReference>
<evidence type="ECO:0000256" key="2">
    <source>
        <dbReference type="ARBA" id="ARBA00004613"/>
    </source>
</evidence>
<dbReference type="STRING" id="2656787.A0A370TV21"/>
<evidence type="ECO:0000256" key="10">
    <source>
        <dbReference type="ARBA" id="ARBA00022980"/>
    </source>
</evidence>
<evidence type="ECO:0000256" key="6">
    <source>
        <dbReference type="ARBA" id="ARBA00022617"/>
    </source>
</evidence>
<dbReference type="InterPro" id="IPR051735">
    <property type="entry name" value="CFEM_domain"/>
</dbReference>
<dbReference type="GO" id="GO:0005886">
    <property type="term" value="C:plasma membrane"/>
    <property type="evidence" value="ECO:0007669"/>
    <property type="project" value="UniProtKB-SubCell"/>
</dbReference>
<gene>
    <name evidence="21" type="ORF">BP5553_03722</name>
</gene>
<accession>A0A370TV21</accession>
<keyword evidence="12" id="KW-0472">Membrane</keyword>
<evidence type="ECO:0000256" key="3">
    <source>
        <dbReference type="ARBA" id="ARBA00010031"/>
    </source>
</evidence>
<feature type="disulfide bond" evidence="17">
    <location>
        <begin position="51"/>
        <end position="84"/>
    </location>
</feature>
<evidence type="ECO:0000256" key="17">
    <source>
        <dbReference type="PROSITE-ProRule" id="PRU01356"/>
    </source>
</evidence>
<keyword evidence="16" id="KW-0449">Lipoprotein</keyword>
<evidence type="ECO:0000256" key="19">
    <source>
        <dbReference type="SAM" id="SignalP"/>
    </source>
</evidence>
<sequence length="189" mass="17761">MKFSSTIAIMALAGFTAAAGLDSIPACAKQCIDDAVTKVTTCTTTDVPCSCKNMDKIQTEATPCVLKACGAKAVDVITAVTELCKDGGAAPSSSAAPETSAAPSSSAAAPSSSAEGSSSAAPSSSAAAPTSAAGTGSAPTVISSSKVAAPTNGTSTGTAPPVEVTGAAGQLVIGAGSFVAAGMAVLAAL</sequence>
<dbReference type="AlphaFoldDB" id="A0A370TV21"/>
<evidence type="ECO:0000256" key="9">
    <source>
        <dbReference type="ARBA" id="ARBA00022729"/>
    </source>
</evidence>
<feature type="region of interest" description="Disordered" evidence="18">
    <location>
        <begin position="91"/>
        <end position="140"/>
    </location>
</feature>
<evidence type="ECO:0000256" key="1">
    <source>
        <dbReference type="ARBA" id="ARBA00004609"/>
    </source>
</evidence>
<name>A0A370TV21_9HELO</name>
<dbReference type="SMART" id="SM00747">
    <property type="entry name" value="CFEM"/>
    <property type="match status" value="1"/>
</dbReference>
<evidence type="ECO:0000256" key="7">
    <source>
        <dbReference type="ARBA" id="ARBA00022622"/>
    </source>
</evidence>
<keyword evidence="13 17" id="KW-1015">Disulfide bond</keyword>
<dbReference type="PROSITE" id="PS52012">
    <property type="entry name" value="CFEM"/>
    <property type="match status" value="1"/>
</dbReference>
<dbReference type="RefSeq" id="XP_031872038.1">
    <property type="nucleotide sequence ID" value="XM_032012345.1"/>
</dbReference>
<feature type="chain" id="PRO_5016786233" description="CFEM domain-containing protein" evidence="19">
    <location>
        <begin position="19"/>
        <end position="189"/>
    </location>
</feature>
<keyword evidence="10" id="KW-0689">Ribosomal protein</keyword>
<keyword evidence="5" id="KW-0964">Secreted</keyword>
<dbReference type="PANTHER" id="PTHR37928:SF2">
    <property type="entry name" value="GPI ANCHORED CFEM DOMAIN PROTEIN (AFU_ORTHOLOGUE AFUA_6G10580)"/>
    <property type="match status" value="1"/>
</dbReference>
<dbReference type="GO" id="GO:0006412">
    <property type="term" value="P:translation"/>
    <property type="evidence" value="ECO:0007669"/>
    <property type="project" value="InterPro"/>
</dbReference>
<comment type="similarity">
    <text evidence="3">Belongs to the RBT5 family.</text>
</comment>
<dbReference type="PANTHER" id="PTHR37928">
    <property type="entry name" value="CFEM DOMAIN PROTEIN (AFU_ORTHOLOGUE AFUA_6G14090)"/>
    <property type="match status" value="1"/>
</dbReference>
<evidence type="ECO:0000313" key="22">
    <source>
        <dbReference type="Proteomes" id="UP000254866"/>
    </source>
</evidence>